<dbReference type="PANTHER" id="PTHR19229">
    <property type="entry name" value="ATP-BINDING CASSETTE TRANSPORTER SUBFAMILY A ABCA"/>
    <property type="match status" value="1"/>
</dbReference>
<evidence type="ECO:0000313" key="10">
    <source>
        <dbReference type="EMBL" id="GMR41587.1"/>
    </source>
</evidence>
<evidence type="ECO:0000256" key="1">
    <source>
        <dbReference type="ARBA" id="ARBA00004141"/>
    </source>
</evidence>
<dbReference type="GO" id="GO:0005524">
    <property type="term" value="F:ATP binding"/>
    <property type="evidence" value="ECO:0007669"/>
    <property type="project" value="UniProtKB-KW"/>
</dbReference>
<dbReference type="InterPro" id="IPR026082">
    <property type="entry name" value="ABCA"/>
</dbReference>
<dbReference type="FunFam" id="3.40.50.300:FF:001598">
    <property type="entry name" value="ABC transporter ced-7"/>
    <property type="match status" value="1"/>
</dbReference>
<evidence type="ECO:0000256" key="2">
    <source>
        <dbReference type="ARBA" id="ARBA00022692"/>
    </source>
</evidence>
<feature type="transmembrane region" description="Helical" evidence="8">
    <location>
        <begin position="482"/>
        <end position="511"/>
    </location>
</feature>
<dbReference type="InterPro" id="IPR003439">
    <property type="entry name" value="ABC_transporter-like_ATP-bd"/>
</dbReference>
<evidence type="ECO:0000256" key="7">
    <source>
        <dbReference type="SAM" id="MobiDB-lite"/>
    </source>
</evidence>
<evidence type="ECO:0000256" key="3">
    <source>
        <dbReference type="ARBA" id="ARBA00022741"/>
    </source>
</evidence>
<feature type="domain" description="ABC transporter" evidence="9">
    <location>
        <begin position="1344"/>
        <end position="1569"/>
    </location>
</feature>
<dbReference type="SMART" id="SM00382">
    <property type="entry name" value="AAA"/>
    <property type="match status" value="2"/>
</dbReference>
<feature type="transmembrane region" description="Helical" evidence="8">
    <location>
        <begin position="75"/>
        <end position="95"/>
    </location>
</feature>
<gene>
    <name evidence="10" type="ORF">PMAYCL1PPCAC_11782</name>
</gene>
<feature type="compositionally biased region" description="Basic and acidic residues" evidence="7">
    <location>
        <begin position="42"/>
        <end position="51"/>
    </location>
</feature>
<feature type="transmembrane region" description="Helical" evidence="8">
    <location>
        <begin position="352"/>
        <end position="374"/>
    </location>
</feature>
<evidence type="ECO:0000313" key="11">
    <source>
        <dbReference type="Proteomes" id="UP001328107"/>
    </source>
</evidence>
<dbReference type="InterPro" id="IPR027417">
    <property type="entry name" value="P-loop_NTPase"/>
</dbReference>
<keyword evidence="6 8" id="KW-0472">Membrane</keyword>
<dbReference type="PROSITE" id="PS00211">
    <property type="entry name" value="ABC_TRANSPORTER_1"/>
    <property type="match status" value="1"/>
</dbReference>
<keyword evidence="2 8" id="KW-0812">Transmembrane</keyword>
<feature type="transmembrane region" description="Helical" evidence="8">
    <location>
        <begin position="1229"/>
        <end position="1252"/>
    </location>
</feature>
<dbReference type="SUPFAM" id="SSF52540">
    <property type="entry name" value="P-loop containing nucleoside triphosphate hydrolases"/>
    <property type="match status" value="2"/>
</dbReference>
<dbReference type="InterPro" id="IPR013525">
    <property type="entry name" value="ABC2_TM"/>
</dbReference>
<keyword evidence="4" id="KW-0067">ATP-binding</keyword>
<dbReference type="EMBL" id="BTRK01000003">
    <property type="protein sequence ID" value="GMR41587.1"/>
    <property type="molecule type" value="Genomic_DNA"/>
</dbReference>
<evidence type="ECO:0000256" key="8">
    <source>
        <dbReference type="SAM" id="Phobius"/>
    </source>
</evidence>
<feature type="transmembrane region" description="Helical" evidence="8">
    <location>
        <begin position="1196"/>
        <end position="1217"/>
    </location>
</feature>
<dbReference type="GO" id="GO:0140359">
    <property type="term" value="F:ABC-type transporter activity"/>
    <property type="evidence" value="ECO:0007669"/>
    <property type="project" value="InterPro"/>
</dbReference>
<dbReference type="Pfam" id="PF12698">
    <property type="entry name" value="ABC2_membrane_3"/>
    <property type="match status" value="2"/>
</dbReference>
<name>A0AAN4ZHU8_9BILA</name>
<evidence type="ECO:0000259" key="9">
    <source>
        <dbReference type="PROSITE" id="PS50893"/>
    </source>
</evidence>
<feature type="region of interest" description="Disordered" evidence="7">
    <location>
        <begin position="14"/>
        <end position="51"/>
    </location>
</feature>
<feature type="domain" description="ABC transporter" evidence="9">
    <location>
        <begin position="555"/>
        <end position="784"/>
    </location>
</feature>
<dbReference type="PANTHER" id="PTHR19229:SF271">
    <property type="entry name" value="ABC TRANSPORTER CED-7"/>
    <property type="match status" value="1"/>
</dbReference>
<dbReference type="GO" id="GO:0005319">
    <property type="term" value="F:lipid transporter activity"/>
    <property type="evidence" value="ECO:0007669"/>
    <property type="project" value="TreeGrafter"/>
</dbReference>
<feature type="compositionally biased region" description="Acidic residues" evidence="7">
    <location>
        <begin position="20"/>
        <end position="31"/>
    </location>
</feature>
<dbReference type="InterPro" id="IPR017871">
    <property type="entry name" value="ABC_transporter-like_CS"/>
</dbReference>
<keyword evidence="5 8" id="KW-1133">Transmembrane helix</keyword>
<comment type="subcellular location">
    <subcellularLocation>
        <location evidence="1">Membrane</location>
        <topology evidence="1">Multi-pass membrane protein</topology>
    </subcellularLocation>
</comment>
<organism evidence="10 11">
    <name type="scientific">Pristionchus mayeri</name>
    <dbReference type="NCBI Taxonomy" id="1317129"/>
    <lineage>
        <taxon>Eukaryota</taxon>
        <taxon>Metazoa</taxon>
        <taxon>Ecdysozoa</taxon>
        <taxon>Nematoda</taxon>
        <taxon>Chromadorea</taxon>
        <taxon>Rhabditida</taxon>
        <taxon>Rhabditina</taxon>
        <taxon>Diplogasteromorpha</taxon>
        <taxon>Diplogasteroidea</taxon>
        <taxon>Neodiplogasteridae</taxon>
        <taxon>Pristionchus</taxon>
    </lineage>
</organism>
<feature type="non-terminal residue" evidence="10">
    <location>
        <position position="1"/>
    </location>
</feature>
<dbReference type="GO" id="GO:0016020">
    <property type="term" value="C:membrane"/>
    <property type="evidence" value="ECO:0007669"/>
    <property type="project" value="UniProtKB-SubCell"/>
</dbReference>
<feature type="transmembrane region" description="Helical" evidence="8">
    <location>
        <begin position="1273"/>
        <end position="1293"/>
    </location>
</feature>
<feature type="transmembrane region" description="Helical" evidence="8">
    <location>
        <begin position="1127"/>
        <end position="1151"/>
    </location>
</feature>
<dbReference type="Gene3D" id="3.40.50.300">
    <property type="entry name" value="P-loop containing nucleotide triphosphate hydrolases"/>
    <property type="match status" value="2"/>
</dbReference>
<evidence type="ECO:0000256" key="6">
    <source>
        <dbReference type="ARBA" id="ARBA00023136"/>
    </source>
</evidence>
<accession>A0AAN4ZHU8</accession>
<evidence type="ECO:0000256" key="5">
    <source>
        <dbReference type="ARBA" id="ARBA00022989"/>
    </source>
</evidence>
<dbReference type="GO" id="GO:0016887">
    <property type="term" value="F:ATP hydrolysis activity"/>
    <property type="evidence" value="ECO:0007669"/>
    <property type="project" value="InterPro"/>
</dbReference>
<comment type="caution">
    <text evidence="10">The sequence shown here is derived from an EMBL/GenBank/DDBJ whole genome shotgun (WGS) entry which is preliminary data.</text>
</comment>
<dbReference type="Proteomes" id="UP001328107">
    <property type="component" value="Unassembled WGS sequence"/>
</dbReference>
<feature type="transmembrane region" description="Helical" evidence="8">
    <location>
        <begin position="386"/>
        <end position="410"/>
    </location>
</feature>
<dbReference type="CDD" id="cd03263">
    <property type="entry name" value="ABC_subfamily_A"/>
    <property type="match status" value="2"/>
</dbReference>
<feature type="transmembrane region" description="Helical" evidence="8">
    <location>
        <begin position="1163"/>
        <end position="1184"/>
    </location>
</feature>
<dbReference type="Pfam" id="PF00005">
    <property type="entry name" value="ABC_tran"/>
    <property type="match status" value="2"/>
</dbReference>
<protein>
    <recommendedName>
        <fullName evidence="9">ABC transporter domain-containing protein</fullName>
    </recommendedName>
</protein>
<feature type="compositionally biased region" description="Low complexity" evidence="7">
    <location>
        <begin position="32"/>
        <end position="41"/>
    </location>
</feature>
<keyword evidence="3" id="KW-0547">Nucleotide-binding</keyword>
<dbReference type="FunFam" id="3.40.50.300:FF:000933">
    <property type="entry name" value="ABC transporter A family member 7"/>
    <property type="match status" value="1"/>
</dbReference>
<dbReference type="PROSITE" id="PS50893">
    <property type="entry name" value="ABC_TRANSPORTER_2"/>
    <property type="match status" value="2"/>
</dbReference>
<feature type="transmembrane region" description="Helical" evidence="8">
    <location>
        <begin position="917"/>
        <end position="942"/>
    </location>
</feature>
<evidence type="ECO:0000256" key="4">
    <source>
        <dbReference type="ARBA" id="ARBA00022840"/>
    </source>
</evidence>
<reference evidence="11" key="1">
    <citation type="submission" date="2022-10" db="EMBL/GenBank/DDBJ databases">
        <title>Genome assembly of Pristionchus species.</title>
        <authorList>
            <person name="Yoshida K."/>
            <person name="Sommer R.J."/>
        </authorList>
    </citation>
    <scope>NUCLEOTIDE SEQUENCE [LARGE SCALE GENOMIC DNA]</scope>
    <source>
        <strain evidence="11">RS5460</strain>
    </source>
</reference>
<keyword evidence="11" id="KW-1185">Reference proteome</keyword>
<sequence length="1649" mass="182235">LRACMVDRDYPLNRLPPLETSEDISESDADDSSAPLSPPGSRRMERPTTGEKMGRAMRQFGLLTWKNLIVLRRSIVWTIFEMLTPLLFFAVIYFISKNINMEEVPSHRFPDLTLYGTGKDFDSSDGCPFQCVNRGKTNFTLIYSIDNGVPSAEAARVVKGVAARFPSSDEIFVGGVEAVEGRAQMEKLLRQNYTTEGDICRQKYIGGVWISRMDVSRRAFAYQMWTPSVAGFRFSDDFAQNGSPFSFPSGDAHHQPSSLKGYCAAGTLSLQMALNAEFAKLTGSDVESVLASRAFPQPKHTESSLDLLLNVSHILFALMTISIVLHTVREIAAESESGMKDFLMVMGMGRGVFYLSHIVMAFGKAAIAIIINCIPFFMTLPLISPSLLLVSVLLYSLAVICLAALIASIFRSTQGAIKVSVISTLVLAFVCLKAPSRESLLGCFLASLNPNQALSYAFQAFVEAIKKGEPLTWFSSFDDVHLVFPVGMAIVMLIVDILLLFGITIVVDWFVSSSDSPLTLITKTFYKSPLSHSVSHPRSLTGAEETDSALVQADITLQNVVKTFGSQRAVDEMTMKAFKGQVTVLLGHNGAGKSTTFNMISGLTTPTAGSIQLCGMDLREHLAACQEKIGYCPQGNPLFNLLTVDEHLEFFARLKRIEGEQWRGDREELLESLKLKEKRATRSIQLSGGMKRKLCVGMALIARSEVILLDEPTAGMDPGARRDIEKILEKYKKDSTILLTTHYTDEAEQLGDRMIIMAKGTVVCSGTGAFLKKRFCTGYVLTVVMGEKNVDVERAVVAVVDRHVRGSSVAGVSGLQMDISLPKEEYPRFPSLFAELESNAARLGVTSFGLSLNTLEQVFLRVGELADPQDMTDSGGVMRNVKEVIDNRPSADGRMRRMMLSLQALLWKRWLYARAHLSVFISQFIVPILLLFLVANLLNLLYISSGQDRAVSLESLPPSRFVIFDQSMPTGQRQEYLQRVSRMRHVKPVEVVSSPPLPDDWYLDQPLARPPFSAGVSIDEKNHSTVHHSEVFLHSFPAAINLVDGVRYGVDIVSSMHLYSEEIPDKTTGHEDQPPTAQAIKNVLTGPVFVIIFSLLTSPFITFPIVDRASKFMHQQLLTGVSRILFWFSYFLFDSILFLIGCLSYLLVFLVTDWLVGYHSLLFLLWVLYYLASIFSIYSVSFVFDSPSKGHIVLFFYQVLVTLVAFILVTLVDLGVIPASEWQSVLEGVVMILVPSFALCRGGYLVSFHASAKIMPVPIPQEDILEWSQLGRVYTYLAVMAVASLVFFVLLHLKRIRRALNYVWNCMHSAVVGVRGAGGDENEDEGMQNERNEMATVGRDQLPLAINNLTKRYGRFRAIDSISFGVRSRECFGLLGVNGAGKSTTFSIITGEALPTEGSCYVYGTSVVEEKVRMGYCPQADALLPELTGRQVLEILAALHGYEDARSKCTAILRSVGMEEHAGKETGKYSGGQRRKLSTGVSLLAQNQLVVLDEPTAGIDPKARRDIWSVLNGVREGGDTAVLLTSHSMDECEALCGRIGVLSKGRLVALGSSQVLKSKYGNSYTLTIVMAEGASREEVEAQVKKEFPGAVMKPTHSSTLVFEMARSRNSLWSETFKRAITLAERVYAKDFCLAQSSLQQTFMQIAEDN</sequence>
<proteinExistence type="predicted"/>
<feature type="transmembrane region" description="Helical" evidence="8">
    <location>
        <begin position="1084"/>
        <end position="1106"/>
    </location>
</feature>
<dbReference type="InterPro" id="IPR003593">
    <property type="entry name" value="AAA+_ATPase"/>
</dbReference>